<dbReference type="InterPro" id="IPR011701">
    <property type="entry name" value="MFS"/>
</dbReference>
<feature type="transmembrane region" description="Helical" evidence="7">
    <location>
        <begin position="222"/>
        <end position="243"/>
    </location>
</feature>
<feature type="transmembrane region" description="Helical" evidence="7">
    <location>
        <begin position="376"/>
        <end position="399"/>
    </location>
</feature>
<feature type="transmembrane region" description="Helical" evidence="7">
    <location>
        <begin position="150"/>
        <end position="167"/>
    </location>
</feature>
<dbReference type="PANTHER" id="PTHR43266:SF10">
    <property type="entry name" value="BACILYSIN EXPORTER BACE-RELATED"/>
    <property type="match status" value="1"/>
</dbReference>
<dbReference type="EMBL" id="JAOSHN010000002">
    <property type="protein sequence ID" value="MCU7378014.1"/>
    <property type="molecule type" value="Genomic_DNA"/>
</dbReference>
<dbReference type="PROSITE" id="PS50850">
    <property type="entry name" value="MFS"/>
    <property type="match status" value="1"/>
</dbReference>
<dbReference type="PANTHER" id="PTHR43266">
    <property type="entry name" value="MACROLIDE-EFFLUX PROTEIN"/>
    <property type="match status" value="1"/>
</dbReference>
<evidence type="ECO:0000256" key="4">
    <source>
        <dbReference type="ARBA" id="ARBA00022692"/>
    </source>
</evidence>
<feature type="transmembrane region" description="Helical" evidence="7">
    <location>
        <begin position="12"/>
        <end position="40"/>
    </location>
</feature>
<dbReference type="GO" id="GO:0022857">
    <property type="term" value="F:transmembrane transporter activity"/>
    <property type="evidence" value="ECO:0007669"/>
    <property type="project" value="InterPro"/>
</dbReference>
<keyword evidence="6 7" id="KW-0472">Membrane</keyword>
<accession>A0A9J6QVE0</accession>
<evidence type="ECO:0000313" key="9">
    <source>
        <dbReference type="EMBL" id="MCU7378014.1"/>
    </source>
</evidence>
<dbReference type="Pfam" id="PF07690">
    <property type="entry name" value="MFS_1"/>
    <property type="match status" value="1"/>
</dbReference>
<feature type="transmembrane region" description="Helical" evidence="7">
    <location>
        <begin position="77"/>
        <end position="98"/>
    </location>
</feature>
<dbReference type="Proteomes" id="UP001065549">
    <property type="component" value="Unassembled WGS sequence"/>
</dbReference>
<reference evidence="9" key="1">
    <citation type="submission" date="2022-09" db="EMBL/GenBank/DDBJ databases">
        <title>Culturomic study of gut microbiota in children with autism spectrum disorder.</title>
        <authorList>
            <person name="Efimov B.A."/>
            <person name="Chaplin A.V."/>
            <person name="Sokolova S.R."/>
            <person name="Pikina A.P."/>
            <person name="Korzhanova M."/>
            <person name="Belova V."/>
            <person name="Korostin D."/>
        </authorList>
    </citation>
    <scope>NUCLEOTIDE SEQUENCE</scope>
    <source>
        <strain evidence="9">ASD5510</strain>
    </source>
</reference>
<keyword evidence="3" id="KW-1003">Cell membrane</keyword>
<evidence type="ECO:0000256" key="1">
    <source>
        <dbReference type="ARBA" id="ARBA00004651"/>
    </source>
</evidence>
<keyword evidence="5 7" id="KW-1133">Transmembrane helix</keyword>
<name>A0A9J6QVE0_9FIRM</name>
<keyword evidence="4 7" id="KW-0812">Transmembrane</keyword>
<feature type="domain" description="Major facilitator superfamily (MFS) profile" evidence="8">
    <location>
        <begin position="172"/>
        <end position="402"/>
    </location>
</feature>
<keyword evidence="10" id="KW-1185">Reference proteome</keyword>
<dbReference type="Gene3D" id="1.20.1250.20">
    <property type="entry name" value="MFS general substrate transporter like domains"/>
    <property type="match status" value="1"/>
</dbReference>
<feature type="transmembrane region" description="Helical" evidence="7">
    <location>
        <begin position="255"/>
        <end position="276"/>
    </location>
</feature>
<evidence type="ECO:0000313" key="10">
    <source>
        <dbReference type="Proteomes" id="UP001065549"/>
    </source>
</evidence>
<feature type="transmembrane region" description="Helical" evidence="7">
    <location>
        <begin position="46"/>
        <end position="70"/>
    </location>
</feature>
<dbReference type="InterPro" id="IPR020846">
    <property type="entry name" value="MFS_dom"/>
</dbReference>
<comment type="caution">
    <text evidence="9">The sequence shown here is derived from an EMBL/GenBank/DDBJ whole genome shotgun (WGS) entry which is preliminary data.</text>
</comment>
<evidence type="ECO:0000256" key="6">
    <source>
        <dbReference type="ARBA" id="ARBA00023136"/>
    </source>
</evidence>
<dbReference type="GO" id="GO:0005886">
    <property type="term" value="C:plasma membrane"/>
    <property type="evidence" value="ECO:0007669"/>
    <property type="project" value="UniProtKB-SubCell"/>
</dbReference>
<evidence type="ECO:0000256" key="7">
    <source>
        <dbReference type="SAM" id="Phobius"/>
    </source>
</evidence>
<feature type="transmembrane region" description="Helical" evidence="7">
    <location>
        <begin position="313"/>
        <end position="338"/>
    </location>
</feature>
<feature type="transmembrane region" description="Helical" evidence="7">
    <location>
        <begin position="288"/>
        <end position="307"/>
    </location>
</feature>
<proteinExistence type="predicted"/>
<evidence type="ECO:0000256" key="5">
    <source>
        <dbReference type="ARBA" id="ARBA00022989"/>
    </source>
</evidence>
<dbReference type="SUPFAM" id="SSF103473">
    <property type="entry name" value="MFS general substrate transporter"/>
    <property type="match status" value="1"/>
</dbReference>
<evidence type="ECO:0000256" key="3">
    <source>
        <dbReference type="ARBA" id="ARBA00022475"/>
    </source>
</evidence>
<sequence>MNEIQPIKWKKKFFTIAIGQTVSLIGSSAVQFAMIWWMAIETDSPLMMSLAGLVAFLPQLILGPFAGVWIDRRKRKTVVIAADLFVGLVAAAFAIVFFIGSPPIWSVCLVLGIRAVGGVFHTPAIQALIPMLVPSQELMKANGWSQFMQSGAFMLGPVFGAFLFGAFSMPVILLTDLLGAVVACTTVAVIKITEPKSNSSEYPNFKREFQEGIAVFRADAKLLHLLINAAISMIFFMPLSSLYPLMSSSYFKVNAFHAGIVEFLYAAGMMVSALVIGQFFQKTNRLRLARMGIFWLGAVTLLCGILPASYGFFWIFAGLCLIMGACGNVYGLPVMTYMQETIDPKSLGRAFSLLGSVMSLAMPLGLLIAGPCAEKLGVAFWFLVSGVAIVAVTAVMALYDRK</sequence>
<dbReference type="CDD" id="cd06173">
    <property type="entry name" value="MFS_MefA_like"/>
    <property type="match status" value="1"/>
</dbReference>
<comment type="subcellular location">
    <subcellularLocation>
        <location evidence="1">Cell membrane</location>
        <topology evidence="1">Multi-pass membrane protein</topology>
    </subcellularLocation>
</comment>
<protein>
    <submittedName>
        <fullName evidence="9">MFS transporter</fullName>
    </submittedName>
</protein>
<gene>
    <name evidence="9" type="ORF">OBO34_06565</name>
</gene>
<dbReference type="InterPro" id="IPR036259">
    <property type="entry name" value="MFS_trans_sf"/>
</dbReference>
<feature type="transmembrane region" description="Helical" evidence="7">
    <location>
        <begin position="350"/>
        <end position="370"/>
    </location>
</feature>
<evidence type="ECO:0000259" key="8">
    <source>
        <dbReference type="PROSITE" id="PS50850"/>
    </source>
</evidence>
<keyword evidence="2" id="KW-0813">Transport</keyword>
<evidence type="ECO:0000256" key="2">
    <source>
        <dbReference type="ARBA" id="ARBA00022448"/>
    </source>
</evidence>
<dbReference type="RefSeq" id="WP_148395287.1">
    <property type="nucleotide sequence ID" value="NZ_JAJAGH010000006.1"/>
</dbReference>
<organism evidence="9 10">
    <name type="scientific">Hominibacterium faecale</name>
    <dbReference type="NCBI Taxonomy" id="2839743"/>
    <lineage>
        <taxon>Bacteria</taxon>
        <taxon>Bacillati</taxon>
        <taxon>Bacillota</taxon>
        <taxon>Clostridia</taxon>
        <taxon>Peptostreptococcales</taxon>
        <taxon>Anaerovoracaceae</taxon>
        <taxon>Hominibacterium</taxon>
    </lineage>
</organism>
<dbReference type="AlphaFoldDB" id="A0A9J6QVE0"/>